<sequence>MAQQGISNNPSIYCDRTTTSSVASAQWPSPSDQVRTVSDGTTKVATALSSLKYGGNKRKADSEVDETHDIKQADKKVKLTHEPALYIQNETIARFVHPPLTPQKRKAVDGTDDDEYTNKKIKQAHTPASPAQDVQILPHVVPALPSPKKRKVNSELDDIYDSEHVEKKAKFDTPPNALHSPDLTPKKDTRSCELNIKKSSELSSPPLTDINVDSTHTKLSKSDDVIELSAVSEPTPDETSSVTSQESQKLVAGYPVRDVKQESSLSAGIICRVSNLASALFTFISSISAPSAETTSVTNQESQKLGTASPVIKDKQKSSVTAKEPLETATSSSPKPLATRYAPICYHPLHPRSLPGEWEWCPPCLVKWARCQVTSKMTYVQEDYIKAVDDRESHRAVQAYMLGRGKKKNSNCRIASWRSMRVELMQDMARMENIHEKETKWNEEHSEVLAMDQPWTEHTCAKGLEEYKSWKEATDFACFQSISQDHAYDVASNLEDYLNNPNKDGDWDVYPPWRDDSNEIEDKIKSARQATIGFKKQRESRPEIYEKGVRWAEKVYVRNEADVDVLRKSPFFTGPGPHKRPAQLRSILRTTPHPGTPSETERRPEAGQVEEREYCGSPRRPKRVYRPATHVEVGFNRLICSSTGMERVNTSFWASSWTPGVAYTAREAYLESLWREEKEWDEMEKAGE</sequence>
<feature type="compositionally biased region" description="Polar residues" evidence="1">
    <location>
        <begin position="292"/>
        <end position="306"/>
    </location>
</feature>
<keyword evidence="3" id="KW-1185">Reference proteome</keyword>
<gene>
    <name evidence="2" type="ORF">DM02DRAFT_649520</name>
</gene>
<protein>
    <submittedName>
        <fullName evidence="2">Uncharacterized protein</fullName>
    </submittedName>
</protein>
<feature type="compositionally biased region" description="Basic and acidic residues" evidence="1">
    <location>
        <begin position="184"/>
        <end position="200"/>
    </location>
</feature>
<dbReference type="EMBL" id="KZ805307">
    <property type="protein sequence ID" value="PVI06792.1"/>
    <property type="molecule type" value="Genomic_DNA"/>
</dbReference>
<evidence type="ECO:0000313" key="2">
    <source>
        <dbReference type="EMBL" id="PVI06792.1"/>
    </source>
</evidence>
<feature type="region of interest" description="Disordered" evidence="1">
    <location>
        <begin position="166"/>
        <end position="219"/>
    </location>
</feature>
<feature type="compositionally biased region" description="Polar residues" evidence="1">
    <location>
        <begin position="201"/>
        <end position="214"/>
    </location>
</feature>
<dbReference type="OrthoDB" id="3669832at2759"/>
<evidence type="ECO:0000256" key="1">
    <source>
        <dbReference type="SAM" id="MobiDB-lite"/>
    </source>
</evidence>
<feature type="compositionally biased region" description="Basic and acidic residues" evidence="1">
    <location>
        <begin position="599"/>
        <end position="614"/>
    </location>
</feature>
<dbReference type="AlphaFoldDB" id="A0A2V1E9E7"/>
<accession>A0A2V1E9E7</accession>
<dbReference type="Proteomes" id="UP000244855">
    <property type="component" value="Unassembled WGS sequence"/>
</dbReference>
<evidence type="ECO:0000313" key="3">
    <source>
        <dbReference type="Proteomes" id="UP000244855"/>
    </source>
</evidence>
<feature type="region of interest" description="Disordered" evidence="1">
    <location>
        <begin position="292"/>
        <end position="334"/>
    </location>
</feature>
<proteinExistence type="predicted"/>
<feature type="region of interest" description="Disordered" evidence="1">
    <location>
        <begin position="572"/>
        <end position="621"/>
    </location>
</feature>
<name>A0A2V1E9E7_9PLEO</name>
<reference evidence="2 3" key="1">
    <citation type="journal article" date="2018" name="Sci. Rep.">
        <title>Comparative genomics provides insights into the lifestyle and reveals functional heterogeneity of dark septate endophytic fungi.</title>
        <authorList>
            <person name="Knapp D.G."/>
            <person name="Nemeth J.B."/>
            <person name="Barry K."/>
            <person name="Hainaut M."/>
            <person name="Henrissat B."/>
            <person name="Johnson J."/>
            <person name="Kuo A."/>
            <person name="Lim J.H.P."/>
            <person name="Lipzen A."/>
            <person name="Nolan M."/>
            <person name="Ohm R.A."/>
            <person name="Tamas L."/>
            <person name="Grigoriev I.V."/>
            <person name="Spatafora J.W."/>
            <person name="Nagy L.G."/>
            <person name="Kovacs G.M."/>
        </authorList>
    </citation>
    <scope>NUCLEOTIDE SEQUENCE [LARGE SCALE GENOMIC DNA]</scope>
    <source>
        <strain evidence="2 3">DSE2036</strain>
    </source>
</reference>
<organism evidence="2 3">
    <name type="scientific">Periconia macrospinosa</name>
    <dbReference type="NCBI Taxonomy" id="97972"/>
    <lineage>
        <taxon>Eukaryota</taxon>
        <taxon>Fungi</taxon>
        <taxon>Dikarya</taxon>
        <taxon>Ascomycota</taxon>
        <taxon>Pezizomycotina</taxon>
        <taxon>Dothideomycetes</taxon>
        <taxon>Pleosporomycetidae</taxon>
        <taxon>Pleosporales</taxon>
        <taxon>Massarineae</taxon>
        <taxon>Periconiaceae</taxon>
        <taxon>Periconia</taxon>
    </lineage>
</organism>